<evidence type="ECO:0000256" key="5">
    <source>
        <dbReference type="ARBA" id="ARBA00023015"/>
    </source>
</evidence>
<evidence type="ECO:0000313" key="9">
    <source>
        <dbReference type="EMBL" id="MFD1991738.1"/>
    </source>
</evidence>
<keyword evidence="7" id="KW-0804">Transcription</keyword>
<dbReference type="PANTHER" id="PTHR46577">
    <property type="entry name" value="HTH-TYPE TRANSCRIPTIONAL REGULATORY PROTEIN GABR"/>
    <property type="match status" value="1"/>
</dbReference>
<dbReference type="SUPFAM" id="SSF46785">
    <property type="entry name" value="Winged helix' DNA-binding domain"/>
    <property type="match status" value="1"/>
</dbReference>
<dbReference type="Gene3D" id="1.10.10.10">
    <property type="entry name" value="Winged helix-like DNA-binding domain superfamily/Winged helix DNA-binding domain"/>
    <property type="match status" value="1"/>
</dbReference>
<dbReference type="CDD" id="cd07377">
    <property type="entry name" value="WHTH_GntR"/>
    <property type="match status" value="1"/>
</dbReference>
<keyword evidence="5" id="KW-0805">Transcription regulation</keyword>
<evidence type="ECO:0000256" key="4">
    <source>
        <dbReference type="ARBA" id="ARBA00022898"/>
    </source>
</evidence>
<dbReference type="EMBL" id="JBHUGF010000010">
    <property type="protein sequence ID" value="MFD1991738.1"/>
    <property type="molecule type" value="Genomic_DNA"/>
</dbReference>
<feature type="domain" description="HTH gntR-type" evidence="8">
    <location>
        <begin position="12"/>
        <end position="80"/>
    </location>
</feature>
<dbReference type="RefSeq" id="WP_204825437.1">
    <property type="nucleotide sequence ID" value="NZ_JBHUGF010000010.1"/>
</dbReference>
<gene>
    <name evidence="9" type="ORF">ACFSGI_17345</name>
</gene>
<dbReference type="PROSITE" id="PS50949">
    <property type="entry name" value="HTH_GNTR"/>
    <property type="match status" value="1"/>
</dbReference>
<dbReference type="InterPro" id="IPR015421">
    <property type="entry name" value="PyrdxlP-dep_Trfase_major"/>
</dbReference>
<evidence type="ECO:0000256" key="2">
    <source>
        <dbReference type="ARBA" id="ARBA00005384"/>
    </source>
</evidence>
<dbReference type="GO" id="GO:0008483">
    <property type="term" value="F:transaminase activity"/>
    <property type="evidence" value="ECO:0007669"/>
    <property type="project" value="UniProtKB-KW"/>
</dbReference>
<keyword evidence="3 9" id="KW-0032">Aminotransferase</keyword>
<evidence type="ECO:0000256" key="1">
    <source>
        <dbReference type="ARBA" id="ARBA00001933"/>
    </source>
</evidence>
<keyword evidence="6" id="KW-0238">DNA-binding</keyword>
<comment type="similarity">
    <text evidence="2">In the C-terminal section; belongs to the class-I pyridoxal-phosphate-dependent aminotransferase family.</text>
</comment>
<dbReference type="Gene3D" id="3.40.640.10">
    <property type="entry name" value="Type I PLP-dependent aspartate aminotransferase-like (Major domain)"/>
    <property type="match status" value="1"/>
</dbReference>
<dbReference type="InterPro" id="IPR051446">
    <property type="entry name" value="HTH_trans_reg/aminotransferase"/>
</dbReference>
<reference evidence="10" key="1">
    <citation type="journal article" date="2019" name="Int. J. Syst. Evol. Microbiol.">
        <title>The Global Catalogue of Microorganisms (GCM) 10K type strain sequencing project: providing services to taxonomists for standard genome sequencing and annotation.</title>
        <authorList>
            <consortium name="The Broad Institute Genomics Platform"/>
            <consortium name="The Broad Institute Genome Sequencing Center for Infectious Disease"/>
            <person name="Wu L."/>
            <person name="Ma J."/>
        </authorList>
    </citation>
    <scope>NUCLEOTIDE SEQUENCE [LARGE SCALE GENOMIC DNA]</scope>
    <source>
        <strain evidence="10">CGMCC 1.15067</strain>
    </source>
</reference>
<evidence type="ECO:0000259" key="8">
    <source>
        <dbReference type="PROSITE" id="PS50949"/>
    </source>
</evidence>
<dbReference type="Proteomes" id="UP001597403">
    <property type="component" value="Unassembled WGS sequence"/>
</dbReference>
<keyword evidence="4" id="KW-0663">Pyridoxal phosphate</keyword>
<dbReference type="SMART" id="SM00345">
    <property type="entry name" value="HTH_GNTR"/>
    <property type="match status" value="1"/>
</dbReference>
<evidence type="ECO:0000313" key="10">
    <source>
        <dbReference type="Proteomes" id="UP001597403"/>
    </source>
</evidence>
<dbReference type="PANTHER" id="PTHR46577:SF2">
    <property type="entry name" value="TRANSCRIPTIONAL REGULATORY PROTEIN"/>
    <property type="match status" value="1"/>
</dbReference>
<dbReference type="PRINTS" id="PR00035">
    <property type="entry name" value="HTHGNTR"/>
</dbReference>
<dbReference type="CDD" id="cd00609">
    <property type="entry name" value="AAT_like"/>
    <property type="match status" value="1"/>
</dbReference>
<dbReference type="InterPro" id="IPR004839">
    <property type="entry name" value="Aminotransferase_I/II_large"/>
</dbReference>
<comment type="cofactor">
    <cofactor evidence="1">
        <name>pyridoxal 5'-phosphate</name>
        <dbReference type="ChEBI" id="CHEBI:597326"/>
    </cofactor>
</comment>
<dbReference type="InterPro" id="IPR036390">
    <property type="entry name" value="WH_DNA-bd_sf"/>
</dbReference>
<accession>A0ABW4UYW5</accession>
<proteinExistence type="inferred from homology"/>
<keyword evidence="10" id="KW-1185">Reference proteome</keyword>
<evidence type="ECO:0000256" key="6">
    <source>
        <dbReference type="ARBA" id="ARBA00023125"/>
    </source>
</evidence>
<comment type="caution">
    <text evidence="9">The sequence shown here is derived from an EMBL/GenBank/DDBJ whole genome shotgun (WGS) entry which is preliminary data.</text>
</comment>
<dbReference type="Pfam" id="PF00155">
    <property type="entry name" value="Aminotran_1_2"/>
    <property type="match status" value="1"/>
</dbReference>
<protein>
    <submittedName>
        <fullName evidence="9">PLP-dependent aminotransferase family protein</fullName>
    </submittedName>
</protein>
<dbReference type="Pfam" id="PF00392">
    <property type="entry name" value="GntR"/>
    <property type="match status" value="1"/>
</dbReference>
<dbReference type="InterPro" id="IPR015424">
    <property type="entry name" value="PyrdxlP-dep_Trfase"/>
</dbReference>
<dbReference type="InterPro" id="IPR015422">
    <property type="entry name" value="PyrdxlP-dep_Trfase_small"/>
</dbReference>
<dbReference type="InterPro" id="IPR036388">
    <property type="entry name" value="WH-like_DNA-bd_sf"/>
</dbReference>
<dbReference type="InterPro" id="IPR000524">
    <property type="entry name" value="Tscrpt_reg_HTH_GntR"/>
</dbReference>
<sequence length="482" mass="54831">MNYWKPDRQSTIPLHQQIEHYIRHKIISGEWPVGTRLPSQRQLASSFEVNRSTITIALDELKSWGIIEGNKGGGTTVINNTWNMIAAASQQTIDWQAYVKAGTHQPNLKTIQKINHAEFAQGIIRTGTGELGKELMPHHQISSILQQAPSEIFLGYEEPKGNFELRQQIAQYVKQWGIHCSSDSILIVSGSIQALQLIAVGLLARPSSIVAESSSYIRSIQVFQSAGIPIHSVAMDKEGIDLQDLQATVAQYQSGLVYTIPTFHNPTGILMSEQRRRDLIEQCQQLRLPIIEDDVYRELWLDDIPPAPLKSQDTNGNIVYLGSMSKMMSPGLRVGWVIAPEPVIERLADIKMQTDYGSSNLSQYVATQWFAQSYHEPHIQWVREQLRIRRDQMLELLQQYFQDIADWEIPTGGFYIWVRLTVIVPMQQLFEHAIQANILINPGYLYEAEATSSIRLSYAYTSPEHLRTSIALLKKYIILLRR</sequence>
<organism evidence="9 10">
    <name type="scientific">Paenibacillus nicotianae</name>
    <dbReference type="NCBI Taxonomy" id="1526551"/>
    <lineage>
        <taxon>Bacteria</taxon>
        <taxon>Bacillati</taxon>
        <taxon>Bacillota</taxon>
        <taxon>Bacilli</taxon>
        <taxon>Bacillales</taxon>
        <taxon>Paenibacillaceae</taxon>
        <taxon>Paenibacillus</taxon>
    </lineage>
</organism>
<keyword evidence="3 9" id="KW-0808">Transferase</keyword>
<name>A0ABW4UYW5_9BACL</name>
<dbReference type="SUPFAM" id="SSF53383">
    <property type="entry name" value="PLP-dependent transferases"/>
    <property type="match status" value="1"/>
</dbReference>
<evidence type="ECO:0000256" key="7">
    <source>
        <dbReference type="ARBA" id="ARBA00023163"/>
    </source>
</evidence>
<evidence type="ECO:0000256" key="3">
    <source>
        <dbReference type="ARBA" id="ARBA00022576"/>
    </source>
</evidence>
<dbReference type="Gene3D" id="3.90.1150.10">
    <property type="entry name" value="Aspartate Aminotransferase, domain 1"/>
    <property type="match status" value="1"/>
</dbReference>